<feature type="transmembrane region" description="Helical" evidence="8">
    <location>
        <begin position="134"/>
        <end position="152"/>
    </location>
</feature>
<feature type="transmembrane region" description="Helical" evidence="8">
    <location>
        <begin position="262"/>
        <end position="282"/>
    </location>
</feature>
<dbReference type="Proteomes" id="UP000316988">
    <property type="component" value="Unassembled WGS sequence"/>
</dbReference>
<dbReference type="InterPro" id="IPR004706">
    <property type="entry name" value="Arsenical-R_Acr3"/>
</dbReference>
<evidence type="ECO:0000256" key="6">
    <source>
        <dbReference type="ARBA" id="ARBA00022989"/>
    </source>
</evidence>
<comment type="caution">
    <text evidence="9">The sequence shown here is derived from an EMBL/GenBank/DDBJ whole genome shotgun (WGS) entry which is preliminary data.</text>
</comment>
<keyword evidence="3" id="KW-0813">Transport</keyword>
<accession>A0A554SP74</accession>
<dbReference type="GO" id="GO:0005886">
    <property type="term" value="C:plasma membrane"/>
    <property type="evidence" value="ECO:0007669"/>
    <property type="project" value="UniProtKB-SubCell"/>
</dbReference>
<dbReference type="GO" id="GO:0015297">
    <property type="term" value="F:antiporter activity"/>
    <property type="evidence" value="ECO:0007669"/>
    <property type="project" value="InterPro"/>
</dbReference>
<evidence type="ECO:0000256" key="2">
    <source>
        <dbReference type="ARBA" id="ARBA00010110"/>
    </source>
</evidence>
<dbReference type="Pfam" id="PF01758">
    <property type="entry name" value="SBF"/>
    <property type="match status" value="1"/>
</dbReference>
<dbReference type="GO" id="GO:0015104">
    <property type="term" value="F:antimonite transmembrane transporter activity"/>
    <property type="evidence" value="ECO:0007669"/>
    <property type="project" value="TreeGrafter"/>
</dbReference>
<dbReference type="AlphaFoldDB" id="A0A554SP74"/>
<evidence type="ECO:0000256" key="8">
    <source>
        <dbReference type="SAM" id="Phobius"/>
    </source>
</evidence>
<feature type="transmembrane region" description="Helical" evidence="8">
    <location>
        <begin position="164"/>
        <end position="186"/>
    </location>
</feature>
<evidence type="ECO:0000256" key="7">
    <source>
        <dbReference type="ARBA" id="ARBA00023136"/>
    </source>
</evidence>
<feature type="transmembrane region" description="Helical" evidence="8">
    <location>
        <begin position="97"/>
        <end position="122"/>
    </location>
</feature>
<feature type="transmembrane region" description="Helical" evidence="8">
    <location>
        <begin position="39"/>
        <end position="57"/>
    </location>
</feature>
<dbReference type="RefSeq" id="WP_143911102.1">
    <property type="nucleotide sequence ID" value="NZ_VLNT01000001.1"/>
</dbReference>
<organism evidence="9 10">
    <name type="scientific">Aeromicrobium piscarium</name>
    <dbReference type="NCBI Taxonomy" id="2590901"/>
    <lineage>
        <taxon>Bacteria</taxon>
        <taxon>Bacillati</taxon>
        <taxon>Actinomycetota</taxon>
        <taxon>Actinomycetes</taxon>
        <taxon>Propionibacteriales</taxon>
        <taxon>Nocardioidaceae</taxon>
        <taxon>Aeromicrobium</taxon>
    </lineage>
</organism>
<gene>
    <name evidence="9" type="ORF">FNM00_00725</name>
</gene>
<dbReference type="GO" id="GO:0015105">
    <property type="term" value="F:arsenite transmembrane transporter activity"/>
    <property type="evidence" value="ECO:0007669"/>
    <property type="project" value="TreeGrafter"/>
</dbReference>
<evidence type="ECO:0000256" key="4">
    <source>
        <dbReference type="ARBA" id="ARBA00022475"/>
    </source>
</evidence>
<feature type="transmembrane region" description="Helical" evidence="8">
    <location>
        <begin position="224"/>
        <end position="250"/>
    </location>
</feature>
<feature type="transmembrane region" description="Helical" evidence="8">
    <location>
        <begin position="69"/>
        <end position="91"/>
    </location>
</feature>
<proteinExistence type="inferred from homology"/>
<evidence type="ECO:0000256" key="1">
    <source>
        <dbReference type="ARBA" id="ARBA00004651"/>
    </source>
</evidence>
<keyword evidence="4" id="KW-1003">Cell membrane</keyword>
<keyword evidence="5 8" id="KW-0812">Transmembrane</keyword>
<dbReference type="InterPro" id="IPR002657">
    <property type="entry name" value="BilAc:Na_symport/Acr3"/>
</dbReference>
<dbReference type="EMBL" id="VLNT01000001">
    <property type="protein sequence ID" value="TSD68154.1"/>
    <property type="molecule type" value="Genomic_DNA"/>
</dbReference>
<dbReference type="PANTHER" id="PTHR43057:SF1">
    <property type="entry name" value="ARSENICAL-RESISTANCE PROTEIN 3"/>
    <property type="match status" value="1"/>
</dbReference>
<dbReference type="PANTHER" id="PTHR43057">
    <property type="entry name" value="ARSENITE EFFLUX TRANSPORTER"/>
    <property type="match status" value="1"/>
</dbReference>
<keyword evidence="10" id="KW-1185">Reference proteome</keyword>
<comment type="similarity">
    <text evidence="2">Belongs to the arsenical resistance-3 (ACR3) (TC 2.A.59) family.</text>
</comment>
<evidence type="ECO:0000313" key="9">
    <source>
        <dbReference type="EMBL" id="TSD68154.1"/>
    </source>
</evidence>
<feature type="transmembrane region" description="Helical" evidence="8">
    <location>
        <begin position="288"/>
        <end position="310"/>
    </location>
</feature>
<keyword evidence="7 8" id="KW-0472">Membrane</keyword>
<name>A0A554SP74_9ACTN</name>
<feature type="transmembrane region" description="Helical" evidence="8">
    <location>
        <begin position="198"/>
        <end position="218"/>
    </location>
</feature>
<evidence type="ECO:0000256" key="3">
    <source>
        <dbReference type="ARBA" id="ARBA00022448"/>
    </source>
</evidence>
<evidence type="ECO:0000256" key="5">
    <source>
        <dbReference type="ARBA" id="ARBA00022692"/>
    </source>
</evidence>
<dbReference type="OrthoDB" id="3254016at2"/>
<dbReference type="Gene3D" id="1.20.1530.20">
    <property type="match status" value="1"/>
</dbReference>
<feature type="transmembrane region" description="Helical" evidence="8">
    <location>
        <begin position="12"/>
        <end position="33"/>
    </location>
</feature>
<protein>
    <submittedName>
        <fullName evidence="9">Arsenic resistance protein</fullName>
    </submittedName>
</protein>
<dbReference type="InterPro" id="IPR038770">
    <property type="entry name" value="Na+/solute_symporter_sf"/>
</dbReference>
<reference evidence="9 10" key="1">
    <citation type="submission" date="2019-07" db="EMBL/GenBank/DDBJ databases">
        <authorList>
            <person name="Zhao L.H."/>
        </authorList>
    </citation>
    <scope>NUCLEOTIDE SEQUENCE [LARGE SCALE GENOMIC DNA]</scope>
    <source>
        <strain evidence="9 10">Co35</strain>
    </source>
</reference>
<comment type="subcellular location">
    <subcellularLocation>
        <location evidence="1">Cell membrane</location>
        <topology evidence="1">Multi-pass membrane protein</topology>
    </subcellularLocation>
</comment>
<sequence length="318" mass="33810">MIARESLERHQVWCYLAGAGAGLAVGSVAPGAGERAEPLVWPVIALLLFATFTQIPATALASAFRDRRFLVTSLIANFVVMPPIVGGLVSLTPDDPALRLGLLLVLLAPCTDWFISFTQLGGGDASRATASSPVLLIAQLLLLPLYLAAFTGGDTTAVFTLSDLWPALLVIGLPLLLALAIARPLESTSRGRRVRDRCGWWPVPLLTVVITLVAMAHAESALGAVGVFPIVLAVAVGYLIVALLVAVVTARVARLPVNEGRTLVFTLATRNSFLVLPFALALPVGWETAAIVVVMQSIIELFAMIFYIWFVPAKVLRS</sequence>
<keyword evidence="6 8" id="KW-1133">Transmembrane helix</keyword>
<evidence type="ECO:0000313" key="10">
    <source>
        <dbReference type="Proteomes" id="UP000316988"/>
    </source>
</evidence>